<keyword evidence="1 3" id="KW-0378">Hydrolase</keyword>
<feature type="domain" description="BD-FAE-like" evidence="2">
    <location>
        <begin position="45"/>
        <end position="242"/>
    </location>
</feature>
<dbReference type="InterPro" id="IPR029058">
    <property type="entry name" value="AB_hydrolase_fold"/>
</dbReference>
<dbReference type="InterPro" id="IPR049492">
    <property type="entry name" value="BD-FAE-like_dom"/>
</dbReference>
<evidence type="ECO:0000313" key="4">
    <source>
        <dbReference type="Proteomes" id="UP000727857"/>
    </source>
</evidence>
<evidence type="ECO:0000259" key="2">
    <source>
        <dbReference type="Pfam" id="PF20434"/>
    </source>
</evidence>
<reference evidence="3" key="2">
    <citation type="journal article" date="2021" name="PeerJ">
        <title>Extensive microbial diversity within the chicken gut microbiome revealed by metagenomics and culture.</title>
        <authorList>
            <person name="Gilroy R."/>
            <person name="Ravi A."/>
            <person name="Getino M."/>
            <person name="Pursley I."/>
            <person name="Horton D.L."/>
            <person name="Alikhan N.F."/>
            <person name="Baker D."/>
            <person name="Gharbi K."/>
            <person name="Hall N."/>
            <person name="Watson M."/>
            <person name="Adriaenssens E.M."/>
            <person name="Foster-Nyarko E."/>
            <person name="Jarju S."/>
            <person name="Secka A."/>
            <person name="Antonio M."/>
            <person name="Oren A."/>
            <person name="Chaudhuri R.R."/>
            <person name="La Ragione R."/>
            <person name="Hildebrand F."/>
            <person name="Pallen M.J."/>
        </authorList>
    </citation>
    <scope>NUCLEOTIDE SEQUENCE</scope>
    <source>
        <strain evidence="3">517</strain>
    </source>
</reference>
<gene>
    <name evidence="3" type="ORF">IAB16_03315</name>
</gene>
<dbReference type="InterPro" id="IPR050300">
    <property type="entry name" value="GDXG_lipolytic_enzyme"/>
</dbReference>
<proteinExistence type="predicted"/>
<dbReference type="AlphaFoldDB" id="A0A940DH49"/>
<evidence type="ECO:0000256" key="1">
    <source>
        <dbReference type="ARBA" id="ARBA00022801"/>
    </source>
</evidence>
<dbReference type="SUPFAM" id="SSF53474">
    <property type="entry name" value="alpha/beta-Hydrolases"/>
    <property type="match status" value="1"/>
</dbReference>
<dbReference type="Pfam" id="PF20434">
    <property type="entry name" value="BD-FAE"/>
    <property type="match status" value="1"/>
</dbReference>
<dbReference type="Proteomes" id="UP000727857">
    <property type="component" value="Unassembled WGS sequence"/>
</dbReference>
<evidence type="ECO:0000313" key="3">
    <source>
        <dbReference type="EMBL" id="MBO8424027.1"/>
    </source>
</evidence>
<protein>
    <submittedName>
        <fullName evidence="3">Alpha/beta hydrolase</fullName>
    </submittedName>
</protein>
<dbReference type="Gene3D" id="3.40.50.1820">
    <property type="entry name" value="alpha/beta hydrolase"/>
    <property type="match status" value="1"/>
</dbReference>
<organism evidence="3 4">
    <name type="scientific">Candidatus Stercoripulliclostridium pullicola</name>
    <dbReference type="NCBI Taxonomy" id="2840953"/>
    <lineage>
        <taxon>Bacteria</taxon>
        <taxon>Bacillati</taxon>
        <taxon>Bacillota</taxon>
        <taxon>Clostridia</taxon>
        <taxon>Eubacteriales</taxon>
        <taxon>Candidatus Stercoripulliclostridium</taxon>
    </lineage>
</organism>
<reference evidence="3" key="1">
    <citation type="submission" date="2020-10" db="EMBL/GenBank/DDBJ databases">
        <authorList>
            <person name="Gilroy R."/>
        </authorList>
    </citation>
    <scope>NUCLEOTIDE SEQUENCE</scope>
    <source>
        <strain evidence="3">517</strain>
    </source>
</reference>
<comment type="caution">
    <text evidence="3">The sequence shown here is derived from an EMBL/GenBank/DDBJ whole genome shotgun (WGS) entry which is preliminary data.</text>
</comment>
<dbReference type="PANTHER" id="PTHR48081">
    <property type="entry name" value="AB HYDROLASE SUPERFAMILY PROTEIN C4A8.06C"/>
    <property type="match status" value="1"/>
</dbReference>
<sequence length="302" mass="34047">MNRAEFIFAVIDVLFHPMQNYISRKGVKCEKNLSYDDRYADCKFDIYYKEGAKTPMPVVVNIHGGGFVKGDKKHRKSISHLYADRGWFVMNINYRLSPKYAFPDVIEDCINALNYLPKLAEKYDLDLTKVVTTGDSAGAYAAAETEAVITNPALSAKLGMPECKVKPAGMVCFCGPYDLVAAMGAKLPFGLVRSIGESFLGMKFNKDYSNVKDYEYINEVSPSAFVNSDWCPTVLTMAKKDVFCKGHGEILFDKLKEAGVPVREAHSVKLIDNHCYHFNFWTKASKETMNTVYEFLDELYAK</sequence>
<dbReference type="EMBL" id="JADINF010000079">
    <property type="protein sequence ID" value="MBO8424027.1"/>
    <property type="molecule type" value="Genomic_DNA"/>
</dbReference>
<dbReference type="GO" id="GO:0016787">
    <property type="term" value="F:hydrolase activity"/>
    <property type="evidence" value="ECO:0007669"/>
    <property type="project" value="UniProtKB-KW"/>
</dbReference>
<accession>A0A940DH49</accession>
<name>A0A940DH49_9FIRM</name>